<dbReference type="Proteomes" id="UP000006671">
    <property type="component" value="Unassembled WGS sequence"/>
</dbReference>
<evidence type="ECO:0000313" key="3">
    <source>
        <dbReference type="Proteomes" id="UP000006671"/>
    </source>
</evidence>
<keyword evidence="1" id="KW-0812">Transmembrane</keyword>
<dbReference type="GeneID" id="8859129"/>
<reference evidence="2 3" key="1">
    <citation type="journal article" date="2010" name="Cell">
        <title>The genome of Naegleria gruberi illuminates early eukaryotic versatility.</title>
        <authorList>
            <person name="Fritz-Laylin L.K."/>
            <person name="Prochnik S.E."/>
            <person name="Ginger M.L."/>
            <person name="Dacks J.B."/>
            <person name="Carpenter M.L."/>
            <person name="Field M.C."/>
            <person name="Kuo A."/>
            <person name="Paredez A."/>
            <person name="Chapman J."/>
            <person name="Pham J."/>
            <person name="Shu S."/>
            <person name="Neupane R."/>
            <person name="Cipriano M."/>
            <person name="Mancuso J."/>
            <person name="Tu H."/>
            <person name="Salamov A."/>
            <person name="Lindquist E."/>
            <person name="Shapiro H."/>
            <person name="Lucas S."/>
            <person name="Grigoriev I.V."/>
            <person name="Cande W.Z."/>
            <person name="Fulton C."/>
            <person name="Rokhsar D.S."/>
            <person name="Dawson S.C."/>
        </authorList>
    </citation>
    <scope>NUCLEOTIDE SEQUENCE [LARGE SCALE GENOMIC DNA]</scope>
    <source>
        <strain evidence="2 3">NEG-M</strain>
    </source>
</reference>
<evidence type="ECO:0000313" key="2">
    <source>
        <dbReference type="EMBL" id="EFC45830.1"/>
    </source>
</evidence>
<dbReference type="VEuPathDB" id="AmoebaDB:NAEGRDRAFT_66284"/>
<protein>
    <submittedName>
        <fullName evidence="2">Predicted protein</fullName>
    </submittedName>
</protein>
<dbReference type="CDD" id="cd00882">
    <property type="entry name" value="Ras_like_GTPase"/>
    <property type="match status" value="1"/>
</dbReference>
<dbReference type="Gene3D" id="3.40.50.300">
    <property type="entry name" value="P-loop containing nucleotide triphosphate hydrolases"/>
    <property type="match status" value="1"/>
</dbReference>
<dbReference type="AlphaFoldDB" id="D2VBP1"/>
<name>D2VBP1_NAEGR</name>
<proteinExistence type="predicted"/>
<gene>
    <name evidence="2" type="ORF">NAEGRDRAFT_66284</name>
</gene>
<dbReference type="RefSeq" id="XP_002678574.1">
    <property type="nucleotide sequence ID" value="XM_002678528.1"/>
</dbReference>
<keyword evidence="1" id="KW-0472">Membrane</keyword>
<sequence length="511" mass="58613">MEPKHLGHIAFLFIFSGLLVWLVFYSKLLARVPDDLSCLKIHDYHIKREKYLLSSPLKVGFKLHSSGCITEYTHSNCLVILSQTKHSNGTSSDYYLKSQQGITITKKSIQNNEFQIEITPVHHDHSNVDKLPKQLNLDLTCNSKNIESVTIPLSTQIFSEQVFKAYRKNNPELNHVNILIAGNVGSGKSTLVNSFYTCVTDRVKFTVPALVNNNHTTIELNKLRLNVMDYSTDSSITSNITILDTVGITKYNYNSKEAIELILSGENPNIYLEGNIKRSEIDIKLLEERLRELAIVFELKTMSTEEEYLLNLFFAHNTPEHQQKLQNYVKNNDWNSYIEKRKKEIKFKKDNLDKLADLELEYNTKDAIVKQNKVLLNTEKEKFEKGLANKKMDNKINNKVHAIVLLVSQPSIDSDHLLQDSIKNFIKEISIHGIYPIIGVTHLSTNNESIVIETVKKSLGFDANNIFLVPFNTNKEKNFEVDKKILSLLLEAITRGNDFKEQRRSQVKDEL</sequence>
<evidence type="ECO:0000256" key="1">
    <source>
        <dbReference type="SAM" id="Phobius"/>
    </source>
</evidence>
<feature type="transmembrane region" description="Helical" evidence="1">
    <location>
        <begin position="6"/>
        <end position="25"/>
    </location>
</feature>
<keyword evidence="1" id="KW-1133">Transmembrane helix</keyword>
<dbReference type="InterPro" id="IPR027417">
    <property type="entry name" value="P-loop_NTPase"/>
</dbReference>
<dbReference type="OrthoDB" id="25620at2759"/>
<dbReference type="InParanoid" id="D2VBP1"/>
<keyword evidence="3" id="KW-1185">Reference proteome</keyword>
<dbReference type="SUPFAM" id="SSF52540">
    <property type="entry name" value="P-loop containing nucleoside triphosphate hydrolases"/>
    <property type="match status" value="1"/>
</dbReference>
<dbReference type="KEGG" id="ngr:NAEGRDRAFT_66284"/>
<dbReference type="EMBL" id="GG738861">
    <property type="protein sequence ID" value="EFC45830.1"/>
    <property type="molecule type" value="Genomic_DNA"/>
</dbReference>
<organism evidence="3">
    <name type="scientific">Naegleria gruberi</name>
    <name type="common">Amoeba</name>
    <dbReference type="NCBI Taxonomy" id="5762"/>
    <lineage>
        <taxon>Eukaryota</taxon>
        <taxon>Discoba</taxon>
        <taxon>Heterolobosea</taxon>
        <taxon>Tetramitia</taxon>
        <taxon>Eutetramitia</taxon>
        <taxon>Vahlkampfiidae</taxon>
        <taxon>Naegleria</taxon>
    </lineage>
</organism>
<accession>D2VBP1</accession>